<evidence type="ECO:0000313" key="2">
    <source>
        <dbReference type="EMBL" id="BAU58879.1"/>
    </source>
</evidence>
<dbReference type="AlphaFoldDB" id="A0A0X8XBL5"/>
<evidence type="ECO:0000256" key="1">
    <source>
        <dbReference type="SAM" id="MobiDB-lite"/>
    </source>
</evidence>
<feature type="region of interest" description="Disordered" evidence="1">
    <location>
        <begin position="31"/>
        <end position="125"/>
    </location>
</feature>
<dbReference type="EMBL" id="AP017372">
    <property type="protein sequence ID" value="BAU58879.1"/>
    <property type="molecule type" value="Genomic_DNA"/>
</dbReference>
<proteinExistence type="predicted"/>
<dbReference type="RefSeq" id="WP_096410168.1">
    <property type="nucleotide sequence ID" value="NZ_AP017372.2"/>
</dbReference>
<feature type="compositionally biased region" description="Basic and acidic residues" evidence="1">
    <location>
        <begin position="31"/>
        <end position="51"/>
    </location>
</feature>
<reference evidence="2" key="1">
    <citation type="submission" date="2016-02" db="EMBL/GenBank/DDBJ databases">
        <title>Halorhodospira halochloris DSM-1059 complete genome, version 2.</title>
        <authorList>
            <person name="Tsukatani Y."/>
        </authorList>
    </citation>
    <scope>NUCLEOTIDE SEQUENCE</scope>
    <source>
        <strain evidence="2">DSM 1059</strain>
    </source>
</reference>
<feature type="compositionally biased region" description="Basic and acidic residues" evidence="1">
    <location>
        <begin position="86"/>
        <end position="95"/>
    </location>
</feature>
<name>A0A0X8XBL5_HALHR</name>
<protein>
    <submittedName>
        <fullName evidence="2">Uncharacterized protein</fullName>
    </submittedName>
</protein>
<gene>
    <name evidence="2" type="ORF">HH1059_21700</name>
</gene>
<dbReference type="Proteomes" id="UP000218890">
    <property type="component" value="Chromosome"/>
</dbReference>
<dbReference type="KEGG" id="hhk:HH1059_21700"/>
<accession>A0A0X8XBL5</accession>
<organism evidence="2 3">
    <name type="scientific">Halorhodospira halochloris</name>
    <name type="common">Ectothiorhodospira halochloris</name>
    <dbReference type="NCBI Taxonomy" id="1052"/>
    <lineage>
        <taxon>Bacteria</taxon>
        <taxon>Pseudomonadati</taxon>
        <taxon>Pseudomonadota</taxon>
        <taxon>Gammaproteobacteria</taxon>
        <taxon>Chromatiales</taxon>
        <taxon>Ectothiorhodospiraceae</taxon>
        <taxon>Halorhodospira</taxon>
    </lineage>
</organism>
<sequence length="125" mass="13717">MSDFEPSIAGPEANRSSHAEYLKDLRREEALRPSIEREDAAHRLDQGHPRIEQGNAVDGDSVAVTANRPQSANDAADMTPENARQLAEDTRERILESPQDATEAVRDTAQEPASSRISRAIDALN</sequence>
<keyword evidence="3" id="KW-1185">Reference proteome</keyword>
<evidence type="ECO:0000313" key="3">
    <source>
        <dbReference type="Proteomes" id="UP000218890"/>
    </source>
</evidence>